<dbReference type="Proteomes" id="UP000814128">
    <property type="component" value="Unassembled WGS sequence"/>
</dbReference>
<sequence>MKYTLFALALTAGSTSAFTLNFVNNCGYTIWPAIGAAPNGSPNPSIAYGTTLGQGGFASFGISDTAIGVRAWGRTGCDSNGANCATGNCNGGLVCTDGGITSGVLLSEFGYANFGPNFGGERTSWDLSHVSASINIPTRLSVSDGQSVTCTPSSCPPDQAYDSPTDYAADRNSALGQTYTHTFCP</sequence>
<comment type="caution">
    <text evidence="1">The sequence shown here is derived from an EMBL/GenBank/DDBJ whole genome shotgun (WGS) entry which is preliminary data.</text>
</comment>
<accession>A0ACB8QAW4</accession>
<evidence type="ECO:0000313" key="1">
    <source>
        <dbReference type="EMBL" id="KAI0028743.1"/>
    </source>
</evidence>
<protein>
    <submittedName>
        <fullName evidence="1">Osmotin thaumatin-like protein</fullName>
    </submittedName>
</protein>
<evidence type="ECO:0000313" key="2">
    <source>
        <dbReference type="Proteomes" id="UP000814128"/>
    </source>
</evidence>
<gene>
    <name evidence="1" type="ORF">K488DRAFT_57854</name>
</gene>
<reference evidence="1" key="1">
    <citation type="submission" date="2021-02" db="EMBL/GenBank/DDBJ databases">
        <authorList>
            <consortium name="DOE Joint Genome Institute"/>
            <person name="Ahrendt S."/>
            <person name="Looney B.P."/>
            <person name="Miyauchi S."/>
            <person name="Morin E."/>
            <person name="Drula E."/>
            <person name="Courty P.E."/>
            <person name="Chicoki N."/>
            <person name="Fauchery L."/>
            <person name="Kohler A."/>
            <person name="Kuo A."/>
            <person name="Labutti K."/>
            <person name="Pangilinan J."/>
            <person name="Lipzen A."/>
            <person name="Riley R."/>
            <person name="Andreopoulos W."/>
            <person name="He G."/>
            <person name="Johnson J."/>
            <person name="Barry K.W."/>
            <person name="Grigoriev I.V."/>
            <person name="Nagy L."/>
            <person name="Hibbett D."/>
            <person name="Henrissat B."/>
            <person name="Matheny P.B."/>
            <person name="Labbe J."/>
            <person name="Martin F."/>
        </authorList>
    </citation>
    <scope>NUCLEOTIDE SEQUENCE</scope>
    <source>
        <strain evidence="1">EC-137</strain>
    </source>
</reference>
<name>A0ACB8QAW4_9AGAM</name>
<reference evidence="1" key="2">
    <citation type="journal article" date="2022" name="New Phytol.">
        <title>Evolutionary transition to the ectomycorrhizal habit in the genomes of a hyperdiverse lineage of mushroom-forming fungi.</title>
        <authorList>
            <person name="Looney B."/>
            <person name="Miyauchi S."/>
            <person name="Morin E."/>
            <person name="Drula E."/>
            <person name="Courty P.E."/>
            <person name="Kohler A."/>
            <person name="Kuo A."/>
            <person name="LaButti K."/>
            <person name="Pangilinan J."/>
            <person name="Lipzen A."/>
            <person name="Riley R."/>
            <person name="Andreopoulos W."/>
            <person name="He G."/>
            <person name="Johnson J."/>
            <person name="Nolan M."/>
            <person name="Tritt A."/>
            <person name="Barry K.W."/>
            <person name="Grigoriev I.V."/>
            <person name="Nagy L.G."/>
            <person name="Hibbett D."/>
            <person name="Henrissat B."/>
            <person name="Matheny P.B."/>
            <person name="Labbe J."/>
            <person name="Martin F.M."/>
        </authorList>
    </citation>
    <scope>NUCLEOTIDE SEQUENCE</scope>
    <source>
        <strain evidence="1">EC-137</strain>
    </source>
</reference>
<dbReference type="EMBL" id="MU273726">
    <property type="protein sequence ID" value="KAI0028743.1"/>
    <property type="molecule type" value="Genomic_DNA"/>
</dbReference>
<organism evidence="1 2">
    <name type="scientific">Vararia minispora EC-137</name>
    <dbReference type="NCBI Taxonomy" id="1314806"/>
    <lineage>
        <taxon>Eukaryota</taxon>
        <taxon>Fungi</taxon>
        <taxon>Dikarya</taxon>
        <taxon>Basidiomycota</taxon>
        <taxon>Agaricomycotina</taxon>
        <taxon>Agaricomycetes</taxon>
        <taxon>Russulales</taxon>
        <taxon>Lachnocladiaceae</taxon>
        <taxon>Vararia</taxon>
    </lineage>
</organism>
<proteinExistence type="predicted"/>
<keyword evidence="2" id="KW-1185">Reference proteome</keyword>